<keyword evidence="7" id="KW-0325">Glycoprotein</keyword>
<reference evidence="9" key="2">
    <citation type="submission" date="2023-05" db="EMBL/GenBank/DDBJ databases">
        <authorList>
            <person name="Fouks B."/>
        </authorList>
    </citation>
    <scope>NUCLEOTIDE SEQUENCE</scope>
    <source>
        <strain evidence="9">Stay&amp;Tobe</strain>
        <tissue evidence="9">Testes</tissue>
    </source>
</reference>
<keyword evidence="10" id="KW-1185">Reference proteome</keyword>
<feature type="transmembrane region" description="Helical" evidence="8">
    <location>
        <begin position="407"/>
        <end position="425"/>
    </location>
</feature>
<evidence type="ECO:0000313" key="9">
    <source>
        <dbReference type="EMBL" id="KAJ9575691.1"/>
    </source>
</evidence>
<organism evidence="9 10">
    <name type="scientific">Diploptera punctata</name>
    <name type="common">Pacific beetle cockroach</name>
    <dbReference type="NCBI Taxonomy" id="6984"/>
    <lineage>
        <taxon>Eukaryota</taxon>
        <taxon>Metazoa</taxon>
        <taxon>Ecdysozoa</taxon>
        <taxon>Arthropoda</taxon>
        <taxon>Hexapoda</taxon>
        <taxon>Insecta</taxon>
        <taxon>Pterygota</taxon>
        <taxon>Neoptera</taxon>
        <taxon>Polyneoptera</taxon>
        <taxon>Dictyoptera</taxon>
        <taxon>Blattodea</taxon>
        <taxon>Blaberoidea</taxon>
        <taxon>Blaberidae</taxon>
        <taxon>Diplopterinae</taxon>
        <taxon>Diploptera</taxon>
    </lineage>
</organism>
<keyword evidence="6" id="KW-0675">Receptor</keyword>
<comment type="caution">
    <text evidence="9">The sequence shown here is derived from an EMBL/GenBank/DDBJ whole genome shotgun (WGS) entry which is preliminary data.</text>
</comment>
<accession>A0AAD7Z860</accession>
<comment type="subcellular location">
    <subcellularLocation>
        <location evidence="1">Cell membrane</location>
        <topology evidence="1">Multi-pass membrane protein</topology>
    </subcellularLocation>
</comment>
<dbReference type="Gene3D" id="3.40.190.10">
    <property type="entry name" value="Periplasmic binding protein-like II"/>
    <property type="match status" value="1"/>
</dbReference>
<dbReference type="PANTHER" id="PTHR42643">
    <property type="entry name" value="IONOTROPIC RECEPTOR 20A-RELATED"/>
    <property type="match status" value="1"/>
</dbReference>
<keyword evidence="4 8" id="KW-1133">Transmembrane helix</keyword>
<protein>
    <submittedName>
        <fullName evidence="9">Uncharacterized protein</fullName>
    </submittedName>
</protein>
<dbReference type="SUPFAM" id="SSF53850">
    <property type="entry name" value="Periplasmic binding protein-like II"/>
    <property type="match status" value="1"/>
</dbReference>
<evidence type="ECO:0000256" key="2">
    <source>
        <dbReference type="ARBA" id="ARBA00022475"/>
    </source>
</evidence>
<keyword evidence="5 8" id="KW-0472">Membrane</keyword>
<feature type="transmembrane region" description="Helical" evidence="8">
    <location>
        <begin position="351"/>
        <end position="370"/>
    </location>
</feature>
<sequence>MTSLYVTLLNVTLQTYGFPQYSILGIVKKHFSDNDTLTLCSPINYHLSLNVLFENLHNSEIFCIISCETQYLWDDHKFKSNYLLILDCEDFELCINILRKQLSSLTKISGWNSESKFLIFASLKHICDTSFILIENIMDELWKWKIMNAAILIDVCDFNKDSGKYGKLKQESKLFKLYSWVPYKSSERCNDIGKPFLLDSWIEEGDTAYSLKNVTIFTNKIPRDFHSCSLQVSTLHYEPFVNKRKMEPEDGIEIKLLNTILKTANIKAIYLPSPPQNEKWGILTNGSWNGVLGQFFREKSDLAFGGMVNGYKLTNDWDNTFPYIFSEVRWQVPCSKATPRWNGLIRVFSSYFWAIHLFFLTLLTSLLLLLRKSSLKCFGYWWSDFIDLMGITLGVSVLRHVPNRLCIRILFTSWIIYSFVFSVIYQTFLTSFMTNPVGQITTENQLLLSNMDIAVNAHSEILHRKLNNERYKRRKYCVKMKECLRRLNSERNMAVLCANMIAEYIKITTDYKFCELKERFSTVWVSMIVQSGDPLLGLFNDLILHITEAGLVDHWWEEEKYLKKVQNTQIPKESFDKPFTNMHIKSLFYFVIIGWCASFVIFIFEIIVQCNKK</sequence>
<dbReference type="Proteomes" id="UP001233999">
    <property type="component" value="Unassembled WGS sequence"/>
</dbReference>
<dbReference type="AlphaFoldDB" id="A0AAD7Z860"/>
<feature type="transmembrane region" description="Helical" evidence="8">
    <location>
        <begin position="587"/>
        <end position="608"/>
    </location>
</feature>
<dbReference type="PANTHER" id="PTHR42643:SF24">
    <property type="entry name" value="IONOTROPIC RECEPTOR 60A"/>
    <property type="match status" value="1"/>
</dbReference>
<evidence type="ECO:0000256" key="6">
    <source>
        <dbReference type="ARBA" id="ARBA00023170"/>
    </source>
</evidence>
<evidence type="ECO:0000256" key="3">
    <source>
        <dbReference type="ARBA" id="ARBA00022692"/>
    </source>
</evidence>
<gene>
    <name evidence="9" type="ORF">L9F63_007450</name>
</gene>
<proteinExistence type="predicted"/>
<dbReference type="GO" id="GO:0005886">
    <property type="term" value="C:plasma membrane"/>
    <property type="evidence" value="ECO:0007669"/>
    <property type="project" value="UniProtKB-SubCell"/>
</dbReference>
<dbReference type="EMBL" id="JASPKZ010009823">
    <property type="protein sequence ID" value="KAJ9575691.1"/>
    <property type="molecule type" value="Genomic_DNA"/>
</dbReference>
<name>A0AAD7Z860_DIPPU</name>
<evidence type="ECO:0000256" key="1">
    <source>
        <dbReference type="ARBA" id="ARBA00004651"/>
    </source>
</evidence>
<reference evidence="9" key="1">
    <citation type="journal article" date="2023" name="IScience">
        <title>Live-bearing cockroach genome reveals convergent evolutionary mechanisms linked to viviparity in insects and beyond.</title>
        <authorList>
            <person name="Fouks B."/>
            <person name="Harrison M.C."/>
            <person name="Mikhailova A.A."/>
            <person name="Marchal E."/>
            <person name="English S."/>
            <person name="Carruthers M."/>
            <person name="Jennings E.C."/>
            <person name="Chiamaka E.L."/>
            <person name="Frigard R.A."/>
            <person name="Pippel M."/>
            <person name="Attardo G.M."/>
            <person name="Benoit J.B."/>
            <person name="Bornberg-Bauer E."/>
            <person name="Tobe S.S."/>
        </authorList>
    </citation>
    <scope>NUCLEOTIDE SEQUENCE</scope>
    <source>
        <strain evidence="9">Stay&amp;Tobe</strain>
    </source>
</reference>
<evidence type="ECO:0000313" key="10">
    <source>
        <dbReference type="Proteomes" id="UP001233999"/>
    </source>
</evidence>
<evidence type="ECO:0000256" key="5">
    <source>
        <dbReference type="ARBA" id="ARBA00023136"/>
    </source>
</evidence>
<feature type="transmembrane region" description="Helical" evidence="8">
    <location>
        <begin position="382"/>
        <end position="401"/>
    </location>
</feature>
<keyword evidence="3 8" id="KW-0812">Transmembrane</keyword>
<keyword evidence="2" id="KW-1003">Cell membrane</keyword>
<dbReference type="InterPro" id="IPR052192">
    <property type="entry name" value="Insect_Ionotropic_Sensory_Rcpt"/>
</dbReference>
<evidence type="ECO:0000256" key="7">
    <source>
        <dbReference type="ARBA" id="ARBA00023180"/>
    </source>
</evidence>
<evidence type="ECO:0000256" key="8">
    <source>
        <dbReference type="SAM" id="Phobius"/>
    </source>
</evidence>
<evidence type="ECO:0000256" key="4">
    <source>
        <dbReference type="ARBA" id="ARBA00022989"/>
    </source>
</evidence>